<organism evidence="1 2">
    <name type="scientific">Sphingomonas hankyongi</name>
    <dbReference type="NCBI Taxonomy" id="2908209"/>
    <lineage>
        <taxon>Bacteria</taxon>
        <taxon>Pseudomonadati</taxon>
        <taxon>Pseudomonadota</taxon>
        <taxon>Alphaproteobacteria</taxon>
        <taxon>Sphingomonadales</taxon>
        <taxon>Sphingomonadaceae</taxon>
        <taxon>Sphingomonas</taxon>
    </lineage>
</organism>
<name>A0ABT0S0Q5_9SPHN</name>
<reference evidence="1" key="1">
    <citation type="submission" date="2022-05" db="EMBL/GenBank/DDBJ databases">
        <authorList>
            <person name="Jo J.-H."/>
            <person name="Im W.-T."/>
        </authorList>
    </citation>
    <scope>NUCLEOTIDE SEQUENCE</scope>
    <source>
        <strain evidence="1">SE220</strain>
    </source>
</reference>
<protein>
    <submittedName>
        <fullName evidence="1">Uncharacterized protein</fullName>
    </submittedName>
</protein>
<proteinExistence type="predicted"/>
<keyword evidence="2" id="KW-1185">Reference proteome</keyword>
<comment type="caution">
    <text evidence="1">The sequence shown here is derived from an EMBL/GenBank/DDBJ whole genome shotgun (WGS) entry which is preliminary data.</text>
</comment>
<accession>A0ABT0S0Q5</accession>
<dbReference type="EMBL" id="JAMGBE010000002">
    <property type="protein sequence ID" value="MCL6729427.1"/>
    <property type="molecule type" value="Genomic_DNA"/>
</dbReference>
<dbReference type="Proteomes" id="UP001165342">
    <property type="component" value="Unassembled WGS sequence"/>
</dbReference>
<evidence type="ECO:0000313" key="1">
    <source>
        <dbReference type="EMBL" id="MCL6729427.1"/>
    </source>
</evidence>
<gene>
    <name evidence="1" type="ORF">LZ538_05065</name>
</gene>
<dbReference type="RefSeq" id="WP_249830928.1">
    <property type="nucleotide sequence ID" value="NZ_JAMGBE010000002.1"/>
</dbReference>
<sequence>MVDELYDRDYQSSRAQLNASFAGLGRTLGDSLKALHHIEWSAPWASKKKTASRV</sequence>
<evidence type="ECO:0000313" key="2">
    <source>
        <dbReference type="Proteomes" id="UP001165342"/>
    </source>
</evidence>